<organism evidence="11">
    <name type="scientific">Apis mellifera</name>
    <name type="common">Honeybee</name>
    <dbReference type="NCBI Taxonomy" id="7460"/>
    <lineage>
        <taxon>Eukaryota</taxon>
        <taxon>Metazoa</taxon>
        <taxon>Ecdysozoa</taxon>
        <taxon>Arthropoda</taxon>
        <taxon>Hexapoda</taxon>
        <taxon>Insecta</taxon>
        <taxon>Pterygota</taxon>
        <taxon>Neoptera</taxon>
        <taxon>Endopterygota</taxon>
        <taxon>Hymenoptera</taxon>
        <taxon>Apocrita</taxon>
        <taxon>Aculeata</taxon>
        <taxon>Apoidea</taxon>
        <taxon>Anthophila</taxon>
        <taxon>Apidae</taxon>
        <taxon>Apis</taxon>
    </lineage>
</organism>
<gene>
    <name evidence="13" type="primary">LOC727037</name>
</gene>
<evidence type="ECO:0000256" key="1">
    <source>
        <dbReference type="ARBA" id="ARBA00000111"/>
    </source>
</evidence>
<feature type="domain" description="Lipase" evidence="10">
    <location>
        <begin position="59"/>
        <end position="225"/>
    </location>
</feature>
<dbReference type="EC" id="3.1.1.32" evidence="4"/>
<dbReference type="PANTHER" id="PTHR11610">
    <property type="entry name" value="LIPASE"/>
    <property type="match status" value="1"/>
</dbReference>
<comment type="similarity">
    <text evidence="3 8">Belongs to the AB hydrolase superfamily. Lipase family.</text>
</comment>
<dbReference type="GO" id="GO:0005615">
    <property type="term" value="C:extracellular space"/>
    <property type="evidence" value="ECO:0007669"/>
    <property type="project" value="TreeGrafter"/>
</dbReference>
<feature type="domain" description="Lipase" evidence="10">
    <location>
        <begin position="267"/>
        <end position="481"/>
    </location>
</feature>
<dbReference type="PRINTS" id="PR00821">
    <property type="entry name" value="TAGLIPASE"/>
</dbReference>
<dbReference type="GO" id="GO:0016042">
    <property type="term" value="P:lipid catabolic process"/>
    <property type="evidence" value="ECO:0007669"/>
    <property type="project" value="TreeGrafter"/>
</dbReference>
<evidence type="ECO:0000313" key="12">
    <source>
        <dbReference type="Proteomes" id="UP000005203"/>
    </source>
</evidence>
<feature type="signal peptide" evidence="9">
    <location>
        <begin position="1"/>
        <end position="18"/>
    </location>
</feature>
<dbReference type="GO" id="GO:0008970">
    <property type="term" value="F:phospholipase A1 activity"/>
    <property type="evidence" value="ECO:0007669"/>
    <property type="project" value="UniProtKB-EC"/>
</dbReference>
<dbReference type="Gene3D" id="3.40.50.1820">
    <property type="entry name" value="alpha/beta hydrolase"/>
    <property type="match status" value="2"/>
</dbReference>
<keyword evidence="7" id="KW-1015">Disulfide bond</keyword>
<dbReference type="SUPFAM" id="SSF53474">
    <property type="entry name" value="alpha/beta-Hydrolases"/>
    <property type="match status" value="2"/>
</dbReference>
<dbReference type="GO" id="GO:0017171">
    <property type="term" value="F:serine hydrolase activity"/>
    <property type="evidence" value="ECO:0007669"/>
    <property type="project" value="TreeGrafter"/>
</dbReference>
<keyword evidence="9" id="KW-0732">Signal</keyword>
<dbReference type="Pfam" id="PF00151">
    <property type="entry name" value="Lipase"/>
    <property type="match status" value="2"/>
</dbReference>
<accession>A0A8B7KNQ7</accession>
<proteinExistence type="inferred from homology"/>
<dbReference type="InterPro" id="IPR000734">
    <property type="entry name" value="TAG_lipase"/>
</dbReference>
<evidence type="ECO:0000256" key="9">
    <source>
        <dbReference type="SAM" id="SignalP"/>
    </source>
</evidence>
<name>A0A7M7IL88_APIME</name>
<dbReference type="RefSeq" id="XP_016770806.2">
    <property type="nucleotide sequence ID" value="XM_016915317.2"/>
</dbReference>
<evidence type="ECO:0000256" key="3">
    <source>
        <dbReference type="ARBA" id="ARBA00010701"/>
    </source>
</evidence>
<dbReference type="OrthoDB" id="199913at2759"/>
<comment type="subcellular location">
    <subcellularLocation>
        <location evidence="2">Secreted</location>
    </subcellularLocation>
</comment>
<keyword evidence="6" id="KW-0378">Hydrolase</keyword>
<evidence type="ECO:0000313" key="11">
    <source>
        <dbReference type="EnsemblMetazoa" id="XP_016770806"/>
    </source>
</evidence>
<reference evidence="13" key="2">
    <citation type="submission" date="2025-04" db="UniProtKB">
        <authorList>
            <consortium name="RefSeq"/>
        </authorList>
    </citation>
    <scope>IDENTIFICATION</scope>
    <source>
        <strain evidence="13">DH4</strain>
        <tissue evidence="13">Whole body</tissue>
    </source>
</reference>
<evidence type="ECO:0000256" key="4">
    <source>
        <dbReference type="ARBA" id="ARBA00013179"/>
    </source>
</evidence>
<sequence length="525" mass="58774">MINAYFCLFLLFFTFFSADTKNMTDLYFTKNVFLRLYNRNGSYIDKNIKNAHQLLPYIQKNNNLMFYLTGYTYNINSDNVKLITNAYLYNTQDNVLALDYRDITSQIYLLSVIVINQLSTLLANALNSLVINGVNPEKIHLIGHSLGAQLAARIGRKTNFKIPRITALDPAGPLFHAFSSRLNSFDANFVDVIHTDSYILGLSKQVGHVDFYPNNGRRPQPGCPLISTLFFNAANDLKIDKNLDITKNVFLRLYKRDGSHIDRNVRNADQLLSHIQKNNSLAFYITGNSHDINSDNVKMITNAYLKNTQDNILALDYRDIAAQFYPISVITIKKLSTLVADALNNLVKGGVDPEKIHVIGYSLGAQIAGRIGRQTIFRIPRITGLDPAGPLFNLLNDRLSTSDAVFVDVIHTDKTGYGTALKVGHVDFYPNYGHRPQPGCPLFGLILSPKDLCSHRRSFEFYAESVRNNTAFIGKCANFQVWGCDGVPFIPMGYTTPNNATGSYNLLTNENSPYGRGIDGAINAF</sequence>
<keyword evidence="5" id="KW-0964">Secreted</keyword>
<evidence type="ECO:0000259" key="10">
    <source>
        <dbReference type="Pfam" id="PF00151"/>
    </source>
</evidence>
<accession>A0A7M7IL88</accession>
<dbReference type="Proteomes" id="UP000005203">
    <property type="component" value="Linkage group LG11"/>
</dbReference>
<comment type="catalytic activity">
    <reaction evidence="1">
        <text>a 1,2-diacyl-sn-glycero-3-phosphocholine + H2O = a 2-acyl-sn-glycero-3-phosphocholine + a fatty acid + H(+)</text>
        <dbReference type="Rhea" id="RHEA:18689"/>
        <dbReference type="ChEBI" id="CHEBI:15377"/>
        <dbReference type="ChEBI" id="CHEBI:15378"/>
        <dbReference type="ChEBI" id="CHEBI:28868"/>
        <dbReference type="ChEBI" id="CHEBI:57643"/>
        <dbReference type="ChEBI" id="CHEBI:57875"/>
        <dbReference type="EC" id="3.1.1.32"/>
    </reaction>
</comment>
<dbReference type="InterPro" id="IPR029058">
    <property type="entry name" value="AB_hydrolase_fold"/>
</dbReference>
<evidence type="ECO:0000256" key="2">
    <source>
        <dbReference type="ARBA" id="ARBA00004613"/>
    </source>
</evidence>
<protein>
    <recommendedName>
        <fullName evidence="4">phospholipase A1</fullName>
        <ecNumber evidence="4">3.1.1.32</ecNumber>
    </recommendedName>
</protein>
<dbReference type="GeneID" id="727037"/>
<dbReference type="EnsemblMetazoa" id="XM_016915317">
    <property type="protein sequence ID" value="XP_016770806"/>
    <property type="gene ID" value="LOC727037"/>
</dbReference>
<dbReference type="AlphaFoldDB" id="A0A7M7IL88"/>
<evidence type="ECO:0000256" key="5">
    <source>
        <dbReference type="ARBA" id="ARBA00022525"/>
    </source>
</evidence>
<keyword evidence="12" id="KW-1185">Reference proteome</keyword>
<evidence type="ECO:0000313" key="13">
    <source>
        <dbReference type="RefSeq" id="XP_016770806.2"/>
    </source>
</evidence>
<dbReference type="InterPro" id="IPR013818">
    <property type="entry name" value="Lipase"/>
</dbReference>
<feature type="chain" id="PRO_5044659978" description="phospholipase A1" evidence="9">
    <location>
        <begin position="19"/>
        <end position="525"/>
    </location>
</feature>
<dbReference type="PANTHER" id="PTHR11610:SF173">
    <property type="entry name" value="LIPASE DOMAIN-CONTAINING PROTEIN-RELATED"/>
    <property type="match status" value="1"/>
</dbReference>
<evidence type="ECO:0000256" key="6">
    <source>
        <dbReference type="ARBA" id="ARBA00022801"/>
    </source>
</evidence>
<evidence type="ECO:0000256" key="8">
    <source>
        <dbReference type="RuleBase" id="RU004262"/>
    </source>
</evidence>
<evidence type="ECO:0000256" key="7">
    <source>
        <dbReference type="ARBA" id="ARBA00023157"/>
    </source>
</evidence>
<reference evidence="11" key="1">
    <citation type="submission" date="2021-01" db="UniProtKB">
        <authorList>
            <consortium name="EnsemblMetazoa"/>
        </authorList>
    </citation>
    <scope>IDENTIFICATION</scope>
    <source>
        <strain evidence="11">DH4</strain>
    </source>
</reference>